<dbReference type="AlphaFoldDB" id="A0A552WYK8"/>
<dbReference type="GO" id="GO:0005694">
    <property type="term" value="C:chromosome"/>
    <property type="evidence" value="ECO:0007669"/>
    <property type="project" value="TreeGrafter"/>
</dbReference>
<dbReference type="Proteomes" id="UP000318693">
    <property type="component" value="Unassembled WGS sequence"/>
</dbReference>
<dbReference type="EMBL" id="VJXR01000002">
    <property type="protein sequence ID" value="TRW47423.1"/>
    <property type="molecule type" value="Genomic_DNA"/>
</dbReference>
<reference evidence="3 4" key="1">
    <citation type="submission" date="2019-07" db="EMBL/GenBank/DDBJ databases">
        <title>Georgenia wutianyii sp. nov. and Georgenia *** sp. nov. isolated from plateau pika (Ochotona curzoniae) in the Qinghai-Tibet plateau of China.</title>
        <authorList>
            <person name="Tian Z."/>
        </authorList>
    </citation>
    <scope>NUCLEOTIDE SEQUENCE [LARGE SCALE GENOMIC DNA]</scope>
    <source>
        <strain evidence="3 4">Z446</strain>
    </source>
</reference>
<dbReference type="PANTHER" id="PTHR33375">
    <property type="entry name" value="CHROMOSOME-PARTITIONING PROTEIN PARB-RELATED"/>
    <property type="match status" value="1"/>
</dbReference>
<dbReference type="Pfam" id="PF02195">
    <property type="entry name" value="ParB_N"/>
    <property type="match status" value="1"/>
</dbReference>
<comment type="caution">
    <text evidence="3">The sequence shown here is derived from an EMBL/GenBank/DDBJ whole genome shotgun (WGS) entry which is preliminary data.</text>
</comment>
<feature type="region of interest" description="Disordered" evidence="1">
    <location>
        <begin position="119"/>
        <end position="170"/>
    </location>
</feature>
<name>A0A552WYK8_9MICO</name>
<accession>A0A552WYK8</accession>
<dbReference type="PANTHER" id="PTHR33375:SF1">
    <property type="entry name" value="CHROMOSOME-PARTITIONING PROTEIN PARB-RELATED"/>
    <property type="match status" value="1"/>
</dbReference>
<dbReference type="InterPro" id="IPR003115">
    <property type="entry name" value="ParB_N"/>
</dbReference>
<proteinExistence type="predicted"/>
<evidence type="ECO:0000256" key="1">
    <source>
        <dbReference type="SAM" id="MobiDB-lite"/>
    </source>
</evidence>
<feature type="compositionally biased region" description="Basic and acidic residues" evidence="1">
    <location>
        <begin position="139"/>
        <end position="155"/>
    </location>
</feature>
<gene>
    <name evidence="3" type="ORF">FJ693_01070</name>
</gene>
<evidence type="ECO:0000259" key="2">
    <source>
        <dbReference type="SMART" id="SM00470"/>
    </source>
</evidence>
<feature type="compositionally biased region" description="Polar residues" evidence="1">
    <location>
        <begin position="156"/>
        <end position="168"/>
    </location>
</feature>
<dbReference type="InterPro" id="IPR036086">
    <property type="entry name" value="ParB/Sulfiredoxin_sf"/>
</dbReference>
<feature type="domain" description="ParB-like N-terminal" evidence="2">
    <location>
        <begin position="9"/>
        <end position="94"/>
    </location>
</feature>
<sequence length="341" mass="37713">MSEKDFLTREMLVEAVQVGIRHRQDLGDLQPLMDSITRLGLLQPITVTPSGVLVCGRRRLEAIRKLGWRTTRVWVRSNISDTLTSLLAQQDENALRKPLSPLEAATLYRELKEHLAEDARRRQEASRFGGDGDVGEVNGGRDSRPPQSPGRHETKAATQAATMVTSEDSSQRLERILKIRAVMDDETRPLHIRRLAEAALDGIDAGEPVAPAYLRVMDTIRAGEQAAQEPDGPAARPIPPTPEEIAELSRQALEKATSERARRIQLVSTAAQPRQPVLRSPKALVLAWRELDGWTAHYDVHQVADALSDDEVAMVRRVLADSTRFIDDVVTARTANASSTA</sequence>
<dbReference type="GO" id="GO:0007059">
    <property type="term" value="P:chromosome segregation"/>
    <property type="evidence" value="ECO:0007669"/>
    <property type="project" value="TreeGrafter"/>
</dbReference>
<dbReference type="Gene3D" id="3.90.1530.30">
    <property type="match status" value="1"/>
</dbReference>
<keyword evidence="4" id="KW-1185">Reference proteome</keyword>
<protein>
    <recommendedName>
        <fullName evidence="2">ParB-like N-terminal domain-containing protein</fullName>
    </recommendedName>
</protein>
<evidence type="ECO:0000313" key="3">
    <source>
        <dbReference type="EMBL" id="TRW47423.1"/>
    </source>
</evidence>
<dbReference type="InterPro" id="IPR050336">
    <property type="entry name" value="Chromosome_partition/occlusion"/>
</dbReference>
<evidence type="ECO:0000313" key="4">
    <source>
        <dbReference type="Proteomes" id="UP000318693"/>
    </source>
</evidence>
<dbReference type="GO" id="GO:0045881">
    <property type="term" value="P:positive regulation of sporulation resulting in formation of a cellular spore"/>
    <property type="evidence" value="ECO:0007669"/>
    <property type="project" value="TreeGrafter"/>
</dbReference>
<dbReference type="SUPFAM" id="SSF110849">
    <property type="entry name" value="ParB/Sulfiredoxin"/>
    <property type="match status" value="1"/>
</dbReference>
<dbReference type="SMART" id="SM00470">
    <property type="entry name" value="ParB"/>
    <property type="match status" value="1"/>
</dbReference>
<organism evidence="3 4">
    <name type="scientific">Georgenia yuyongxinii</name>
    <dbReference type="NCBI Taxonomy" id="2589797"/>
    <lineage>
        <taxon>Bacteria</taxon>
        <taxon>Bacillati</taxon>
        <taxon>Actinomycetota</taxon>
        <taxon>Actinomycetes</taxon>
        <taxon>Micrococcales</taxon>
        <taxon>Bogoriellaceae</taxon>
        <taxon>Georgenia</taxon>
    </lineage>
</organism>